<dbReference type="STRING" id="7260.B4MK59"/>
<sequence>MKTPVKKSARGGSEMSLRLRGHSKESKTVAAASQLQEDDDIESDLPIRGRPSKKLLLQQQQQQRAQNYQVKLQPELKTVQAAAGAVGRSSAAADTPPAASSSTSSGATNSTKTKRSNAKKVVTTGAAAAAKLQSESYVMRLFERSLDLSKYNEKTPLYPICRAWMANQPRNPFVALYNTEGSEPVVKRDDNAEEVLAKLQSGEMKVLTDMPLARSTEMSIIPPRLEHKNEPKLQEGSSRELLLAANKKRWKKVRNHWLRHAQKYDHERYEVIDQIVNLLCKKEKAPEYP</sequence>
<gene>
    <name evidence="2" type="primary">Dwil\GK20944</name>
    <name evidence="2" type="ORF">Dwil_GK20944</name>
</gene>
<dbReference type="KEGG" id="dwi:6638223"/>
<name>B4MK59_DROWI</name>
<dbReference type="HOGENOM" id="CLU_089079_0_0_1"/>
<dbReference type="EMBL" id="CH963846">
    <property type="protein sequence ID" value="EDW72498.1"/>
    <property type="molecule type" value="Genomic_DNA"/>
</dbReference>
<dbReference type="PANTHER" id="PTHR31336">
    <property type="entry name" value="LIN37 HOMOLOG"/>
    <property type="match status" value="1"/>
</dbReference>
<dbReference type="AlphaFoldDB" id="B4MK59"/>
<dbReference type="eggNOG" id="ENOG502QV4J">
    <property type="taxonomic scope" value="Eukaryota"/>
</dbReference>
<feature type="compositionally biased region" description="Low complexity" evidence="1">
    <location>
        <begin position="88"/>
        <end position="111"/>
    </location>
</feature>
<dbReference type="PhylomeDB" id="B4MK59"/>
<dbReference type="OMA" id="SNVARWK"/>
<feature type="region of interest" description="Disordered" evidence="1">
    <location>
        <begin position="1"/>
        <end position="66"/>
    </location>
</feature>
<keyword evidence="3" id="KW-1185">Reference proteome</keyword>
<dbReference type="InParanoid" id="B4MK59"/>
<reference evidence="2 3" key="1">
    <citation type="journal article" date="2007" name="Nature">
        <title>Evolution of genes and genomes on the Drosophila phylogeny.</title>
        <authorList>
            <consortium name="Drosophila 12 Genomes Consortium"/>
            <person name="Clark A.G."/>
            <person name="Eisen M.B."/>
            <person name="Smith D.R."/>
            <person name="Bergman C.M."/>
            <person name="Oliver B."/>
            <person name="Markow T.A."/>
            <person name="Kaufman T.C."/>
            <person name="Kellis M."/>
            <person name="Gelbart W."/>
            <person name="Iyer V.N."/>
            <person name="Pollard D.A."/>
            <person name="Sackton T.B."/>
            <person name="Larracuente A.M."/>
            <person name="Singh N.D."/>
            <person name="Abad J.P."/>
            <person name="Abt D.N."/>
            <person name="Adryan B."/>
            <person name="Aguade M."/>
            <person name="Akashi H."/>
            <person name="Anderson W.W."/>
            <person name="Aquadro C.F."/>
            <person name="Ardell D.H."/>
            <person name="Arguello R."/>
            <person name="Artieri C.G."/>
            <person name="Barbash D.A."/>
            <person name="Barker D."/>
            <person name="Barsanti P."/>
            <person name="Batterham P."/>
            <person name="Batzoglou S."/>
            <person name="Begun D."/>
            <person name="Bhutkar A."/>
            <person name="Blanco E."/>
            <person name="Bosak S.A."/>
            <person name="Bradley R.K."/>
            <person name="Brand A.D."/>
            <person name="Brent M.R."/>
            <person name="Brooks A.N."/>
            <person name="Brown R.H."/>
            <person name="Butlin R.K."/>
            <person name="Caggese C."/>
            <person name="Calvi B.R."/>
            <person name="Bernardo de Carvalho A."/>
            <person name="Caspi A."/>
            <person name="Castrezana S."/>
            <person name="Celniker S.E."/>
            <person name="Chang J.L."/>
            <person name="Chapple C."/>
            <person name="Chatterji S."/>
            <person name="Chinwalla A."/>
            <person name="Civetta A."/>
            <person name="Clifton S.W."/>
            <person name="Comeron J.M."/>
            <person name="Costello J.C."/>
            <person name="Coyne J.A."/>
            <person name="Daub J."/>
            <person name="David R.G."/>
            <person name="Delcher A.L."/>
            <person name="Delehaunty K."/>
            <person name="Do C.B."/>
            <person name="Ebling H."/>
            <person name="Edwards K."/>
            <person name="Eickbush T."/>
            <person name="Evans J.D."/>
            <person name="Filipski A."/>
            <person name="Findeiss S."/>
            <person name="Freyhult E."/>
            <person name="Fulton L."/>
            <person name="Fulton R."/>
            <person name="Garcia A.C."/>
            <person name="Gardiner A."/>
            <person name="Garfield D.A."/>
            <person name="Garvin B.E."/>
            <person name="Gibson G."/>
            <person name="Gilbert D."/>
            <person name="Gnerre S."/>
            <person name="Godfrey J."/>
            <person name="Good R."/>
            <person name="Gotea V."/>
            <person name="Gravely B."/>
            <person name="Greenberg A.J."/>
            <person name="Griffiths-Jones S."/>
            <person name="Gross S."/>
            <person name="Guigo R."/>
            <person name="Gustafson E.A."/>
            <person name="Haerty W."/>
            <person name="Hahn M.W."/>
            <person name="Halligan D.L."/>
            <person name="Halpern A.L."/>
            <person name="Halter G.M."/>
            <person name="Han M.V."/>
            <person name="Heger A."/>
            <person name="Hillier L."/>
            <person name="Hinrichs A.S."/>
            <person name="Holmes I."/>
            <person name="Hoskins R.A."/>
            <person name="Hubisz M.J."/>
            <person name="Hultmark D."/>
            <person name="Huntley M.A."/>
            <person name="Jaffe D.B."/>
            <person name="Jagadeeshan S."/>
            <person name="Jeck W.R."/>
            <person name="Johnson J."/>
            <person name="Jones C.D."/>
            <person name="Jordan W.C."/>
            <person name="Karpen G.H."/>
            <person name="Kataoka E."/>
            <person name="Keightley P.D."/>
            <person name="Kheradpour P."/>
            <person name="Kirkness E.F."/>
            <person name="Koerich L.B."/>
            <person name="Kristiansen K."/>
            <person name="Kudrna D."/>
            <person name="Kulathinal R.J."/>
            <person name="Kumar S."/>
            <person name="Kwok R."/>
            <person name="Lander E."/>
            <person name="Langley C.H."/>
            <person name="Lapoint R."/>
            <person name="Lazzaro B.P."/>
            <person name="Lee S.J."/>
            <person name="Levesque L."/>
            <person name="Li R."/>
            <person name="Lin C.F."/>
            <person name="Lin M.F."/>
            <person name="Lindblad-Toh K."/>
            <person name="Llopart A."/>
            <person name="Long M."/>
            <person name="Low L."/>
            <person name="Lozovsky E."/>
            <person name="Lu J."/>
            <person name="Luo M."/>
            <person name="Machado C.A."/>
            <person name="Makalowski W."/>
            <person name="Marzo M."/>
            <person name="Matsuda M."/>
            <person name="Matzkin L."/>
            <person name="McAllister B."/>
            <person name="McBride C.S."/>
            <person name="McKernan B."/>
            <person name="McKernan K."/>
            <person name="Mendez-Lago M."/>
            <person name="Minx P."/>
            <person name="Mollenhauer M.U."/>
            <person name="Montooth K."/>
            <person name="Mount S.M."/>
            <person name="Mu X."/>
            <person name="Myers E."/>
            <person name="Negre B."/>
            <person name="Newfeld S."/>
            <person name="Nielsen R."/>
            <person name="Noor M.A."/>
            <person name="O'Grady P."/>
            <person name="Pachter L."/>
            <person name="Papaceit M."/>
            <person name="Parisi M.J."/>
            <person name="Parisi M."/>
            <person name="Parts L."/>
            <person name="Pedersen J.S."/>
            <person name="Pesole G."/>
            <person name="Phillippy A.M."/>
            <person name="Ponting C.P."/>
            <person name="Pop M."/>
            <person name="Porcelli D."/>
            <person name="Powell J.R."/>
            <person name="Prohaska S."/>
            <person name="Pruitt K."/>
            <person name="Puig M."/>
            <person name="Quesneville H."/>
            <person name="Ram K.R."/>
            <person name="Rand D."/>
            <person name="Rasmussen M.D."/>
            <person name="Reed L.K."/>
            <person name="Reenan R."/>
            <person name="Reily A."/>
            <person name="Remington K.A."/>
            <person name="Rieger T.T."/>
            <person name="Ritchie M.G."/>
            <person name="Robin C."/>
            <person name="Rogers Y.H."/>
            <person name="Rohde C."/>
            <person name="Rozas J."/>
            <person name="Rubenfield M.J."/>
            <person name="Ruiz A."/>
            <person name="Russo S."/>
            <person name="Salzberg S.L."/>
            <person name="Sanchez-Gracia A."/>
            <person name="Saranga D.J."/>
            <person name="Sato H."/>
            <person name="Schaeffer S.W."/>
            <person name="Schatz M.C."/>
            <person name="Schlenke T."/>
            <person name="Schwartz R."/>
            <person name="Segarra C."/>
            <person name="Singh R.S."/>
            <person name="Sirot L."/>
            <person name="Sirota M."/>
            <person name="Sisneros N.B."/>
            <person name="Smith C.D."/>
            <person name="Smith T.F."/>
            <person name="Spieth J."/>
            <person name="Stage D.E."/>
            <person name="Stark A."/>
            <person name="Stephan W."/>
            <person name="Strausberg R.L."/>
            <person name="Strempel S."/>
            <person name="Sturgill D."/>
            <person name="Sutton G."/>
            <person name="Sutton G.G."/>
            <person name="Tao W."/>
            <person name="Teichmann S."/>
            <person name="Tobari Y.N."/>
            <person name="Tomimura Y."/>
            <person name="Tsolas J.M."/>
            <person name="Valente V.L."/>
            <person name="Venter E."/>
            <person name="Venter J.C."/>
            <person name="Vicario S."/>
            <person name="Vieira F.G."/>
            <person name="Vilella A.J."/>
            <person name="Villasante A."/>
            <person name="Walenz B."/>
            <person name="Wang J."/>
            <person name="Wasserman M."/>
            <person name="Watts T."/>
            <person name="Wilson D."/>
            <person name="Wilson R.K."/>
            <person name="Wing R.A."/>
            <person name="Wolfner M.F."/>
            <person name="Wong A."/>
            <person name="Wong G.K."/>
            <person name="Wu C.I."/>
            <person name="Wu G."/>
            <person name="Yamamoto D."/>
            <person name="Yang H.P."/>
            <person name="Yang S.P."/>
            <person name="Yorke J.A."/>
            <person name="Yoshida K."/>
            <person name="Zdobnov E."/>
            <person name="Zhang P."/>
            <person name="Zhang Y."/>
            <person name="Zimin A.V."/>
            <person name="Baldwin J."/>
            <person name="Abdouelleil A."/>
            <person name="Abdulkadir J."/>
            <person name="Abebe A."/>
            <person name="Abera B."/>
            <person name="Abreu J."/>
            <person name="Acer S.C."/>
            <person name="Aftuck L."/>
            <person name="Alexander A."/>
            <person name="An P."/>
            <person name="Anderson E."/>
            <person name="Anderson S."/>
            <person name="Arachi H."/>
            <person name="Azer M."/>
            <person name="Bachantsang P."/>
            <person name="Barry A."/>
            <person name="Bayul T."/>
            <person name="Berlin A."/>
            <person name="Bessette D."/>
            <person name="Bloom T."/>
            <person name="Blye J."/>
            <person name="Boguslavskiy L."/>
            <person name="Bonnet C."/>
            <person name="Boukhgalter B."/>
            <person name="Bourzgui I."/>
            <person name="Brown A."/>
            <person name="Cahill P."/>
            <person name="Channer S."/>
            <person name="Cheshatsang Y."/>
            <person name="Chuda L."/>
            <person name="Citroen M."/>
            <person name="Collymore A."/>
            <person name="Cooke P."/>
            <person name="Costello M."/>
            <person name="D'Aco K."/>
            <person name="Daza R."/>
            <person name="De Haan G."/>
            <person name="DeGray S."/>
            <person name="DeMaso C."/>
            <person name="Dhargay N."/>
            <person name="Dooley K."/>
            <person name="Dooley E."/>
            <person name="Doricent M."/>
            <person name="Dorje P."/>
            <person name="Dorjee K."/>
            <person name="Dupes A."/>
            <person name="Elong R."/>
            <person name="Falk J."/>
            <person name="Farina A."/>
            <person name="Faro S."/>
            <person name="Ferguson D."/>
            <person name="Fisher S."/>
            <person name="Foley C.D."/>
            <person name="Franke A."/>
            <person name="Friedrich D."/>
            <person name="Gadbois L."/>
            <person name="Gearin G."/>
            <person name="Gearin C.R."/>
            <person name="Giannoukos G."/>
            <person name="Goode T."/>
            <person name="Graham J."/>
            <person name="Grandbois E."/>
            <person name="Grewal S."/>
            <person name="Gyaltsen K."/>
            <person name="Hafez N."/>
            <person name="Hagos B."/>
            <person name="Hall J."/>
            <person name="Henson C."/>
            <person name="Hollinger A."/>
            <person name="Honan T."/>
            <person name="Huard M.D."/>
            <person name="Hughes L."/>
            <person name="Hurhula B."/>
            <person name="Husby M.E."/>
            <person name="Kamat A."/>
            <person name="Kanga B."/>
            <person name="Kashin S."/>
            <person name="Khazanovich D."/>
            <person name="Kisner P."/>
            <person name="Lance K."/>
            <person name="Lara M."/>
            <person name="Lee W."/>
            <person name="Lennon N."/>
            <person name="Letendre F."/>
            <person name="LeVine R."/>
            <person name="Lipovsky A."/>
            <person name="Liu X."/>
            <person name="Liu J."/>
            <person name="Liu S."/>
            <person name="Lokyitsang T."/>
            <person name="Lokyitsang Y."/>
            <person name="Lubonja R."/>
            <person name="Lui A."/>
            <person name="MacDonald P."/>
            <person name="Magnisalis V."/>
            <person name="Maru K."/>
            <person name="Matthews C."/>
            <person name="McCusker W."/>
            <person name="McDonough S."/>
            <person name="Mehta T."/>
            <person name="Meldrim J."/>
            <person name="Meneus L."/>
            <person name="Mihai O."/>
            <person name="Mihalev A."/>
            <person name="Mihova T."/>
            <person name="Mittelman R."/>
            <person name="Mlenga V."/>
            <person name="Montmayeur A."/>
            <person name="Mulrain L."/>
            <person name="Navidi A."/>
            <person name="Naylor J."/>
            <person name="Negash T."/>
            <person name="Nguyen T."/>
            <person name="Nguyen N."/>
            <person name="Nicol R."/>
            <person name="Norbu C."/>
            <person name="Norbu N."/>
            <person name="Novod N."/>
            <person name="O'Neill B."/>
            <person name="Osman S."/>
            <person name="Markiewicz E."/>
            <person name="Oyono O.L."/>
            <person name="Patti C."/>
            <person name="Phunkhang P."/>
            <person name="Pierre F."/>
            <person name="Priest M."/>
            <person name="Raghuraman S."/>
            <person name="Rege F."/>
            <person name="Reyes R."/>
            <person name="Rise C."/>
            <person name="Rogov P."/>
            <person name="Ross K."/>
            <person name="Ryan E."/>
            <person name="Settipalli S."/>
            <person name="Shea T."/>
            <person name="Sherpa N."/>
            <person name="Shi L."/>
            <person name="Shih D."/>
            <person name="Sparrow T."/>
            <person name="Spaulding J."/>
            <person name="Stalker J."/>
            <person name="Stange-Thomann N."/>
            <person name="Stavropoulos S."/>
            <person name="Stone C."/>
            <person name="Strader C."/>
            <person name="Tesfaye S."/>
            <person name="Thomson T."/>
            <person name="Thoulutsang Y."/>
            <person name="Thoulutsang D."/>
            <person name="Topham K."/>
            <person name="Topping I."/>
            <person name="Tsamla T."/>
            <person name="Vassiliev H."/>
            <person name="Vo A."/>
            <person name="Wangchuk T."/>
            <person name="Wangdi T."/>
            <person name="Weiand M."/>
            <person name="Wilkinson J."/>
            <person name="Wilson A."/>
            <person name="Yadav S."/>
            <person name="Young G."/>
            <person name="Yu Q."/>
            <person name="Zembek L."/>
            <person name="Zhong D."/>
            <person name="Zimmer A."/>
            <person name="Zwirko Z."/>
            <person name="Jaffe D.B."/>
            <person name="Alvarez P."/>
            <person name="Brockman W."/>
            <person name="Butler J."/>
            <person name="Chin C."/>
            <person name="Gnerre S."/>
            <person name="Grabherr M."/>
            <person name="Kleber M."/>
            <person name="Mauceli E."/>
            <person name="MacCallum I."/>
        </authorList>
    </citation>
    <scope>NUCLEOTIDE SEQUENCE [LARGE SCALE GENOMIC DNA]</scope>
    <source>
        <strain evidence="3">Tucson 14030-0811.24</strain>
    </source>
</reference>
<accession>B4MK59</accession>
<evidence type="ECO:0000256" key="1">
    <source>
        <dbReference type="SAM" id="MobiDB-lite"/>
    </source>
</evidence>
<evidence type="ECO:0000313" key="3">
    <source>
        <dbReference type="Proteomes" id="UP000007798"/>
    </source>
</evidence>
<dbReference type="Pfam" id="PF15306">
    <property type="entry name" value="LIN37"/>
    <property type="match status" value="1"/>
</dbReference>
<protein>
    <recommendedName>
        <fullName evidence="4">Protein lin-37 homolog</fullName>
    </recommendedName>
</protein>
<dbReference type="PANTHER" id="PTHR31336:SF3">
    <property type="entry name" value="PROTEIN LIN-37 HOMOLOG"/>
    <property type="match status" value="1"/>
</dbReference>
<organism evidence="2 3">
    <name type="scientific">Drosophila willistoni</name>
    <name type="common">Fruit fly</name>
    <dbReference type="NCBI Taxonomy" id="7260"/>
    <lineage>
        <taxon>Eukaryota</taxon>
        <taxon>Metazoa</taxon>
        <taxon>Ecdysozoa</taxon>
        <taxon>Arthropoda</taxon>
        <taxon>Hexapoda</taxon>
        <taxon>Insecta</taxon>
        <taxon>Pterygota</taxon>
        <taxon>Neoptera</taxon>
        <taxon>Endopterygota</taxon>
        <taxon>Diptera</taxon>
        <taxon>Brachycera</taxon>
        <taxon>Muscomorpha</taxon>
        <taxon>Ephydroidea</taxon>
        <taxon>Drosophilidae</taxon>
        <taxon>Drosophila</taxon>
        <taxon>Sophophora</taxon>
    </lineage>
</organism>
<dbReference type="GO" id="GO:0031523">
    <property type="term" value="C:Myb complex"/>
    <property type="evidence" value="ECO:0007669"/>
    <property type="project" value="TreeGrafter"/>
</dbReference>
<evidence type="ECO:0008006" key="4">
    <source>
        <dbReference type="Google" id="ProtNLM"/>
    </source>
</evidence>
<dbReference type="FunCoup" id="B4MK59">
    <property type="interactions" value="1012"/>
</dbReference>
<feature type="region of interest" description="Disordered" evidence="1">
    <location>
        <begin position="88"/>
        <end position="120"/>
    </location>
</feature>
<dbReference type="OrthoDB" id="6287771at2759"/>
<proteinExistence type="predicted"/>
<dbReference type="InterPro" id="IPR028226">
    <property type="entry name" value="LIN37"/>
</dbReference>
<dbReference type="Proteomes" id="UP000007798">
    <property type="component" value="Unassembled WGS sequence"/>
</dbReference>
<evidence type="ECO:0000313" key="2">
    <source>
        <dbReference type="EMBL" id="EDW72498.1"/>
    </source>
</evidence>
<dbReference type="GO" id="GO:0000122">
    <property type="term" value="P:negative regulation of transcription by RNA polymerase II"/>
    <property type="evidence" value="ECO:0007669"/>
    <property type="project" value="TreeGrafter"/>
</dbReference>
<dbReference type="GO" id="GO:0017053">
    <property type="term" value="C:transcription repressor complex"/>
    <property type="evidence" value="ECO:0007669"/>
    <property type="project" value="InterPro"/>
</dbReference>